<dbReference type="GO" id="GO:0005782">
    <property type="term" value="C:peroxisomal matrix"/>
    <property type="evidence" value="ECO:0007669"/>
    <property type="project" value="UniProtKB-SubCell"/>
</dbReference>
<dbReference type="InterPro" id="IPR042171">
    <property type="entry name" value="Acyl-CoA_hotdog"/>
</dbReference>
<dbReference type="InterPro" id="IPR049449">
    <property type="entry name" value="TesB_ACOT8-like_N"/>
</dbReference>
<dbReference type="PANTHER" id="PTHR11066">
    <property type="entry name" value="ACYL-COA THIOESTERASE"/>
    <property type="match status" value="1"/>
</dbReference>
<evidence type="ECO:0000256" key="1">
    <source>
        <dbReference type="ARBA" id="ARBA00006538"/>
    </source>
</evidence>
<evidence type="ECO:0000313" key="5">
    <source>
        <dbReference type="EMBL" id="UNI22920.1"/>
    </source>
</evidence>
<evidence type="ECO:0008006" key="7">
    <source>
        <dbReference type="Google" id="ProtNLM"/>
    </source>
</evidence>
<dbReference type="Gene3D" id="2.40.160.210">
    <property type="entry name" value="Acyl-CoA thioesterase, double hotdog domain"/>
    <property type="match status" value="1"/>
</dbReference>
<dbReference type="AlphaFoldDB" id="A0A9Q8QNL3"/>
<dbReference type="GeneID" id="72070709"/>
<dbReference type="CDD" id="cd03445">
    <property type="entry name" value="Thioesterase_II_repeat2"/>
    <property type="match status" value="1"/>
</dbReference>
<accession>A0A9Q8QNL3</accession>
<dbReference type="RefSeq" id="XP_047846401.1">
    <property type="nucleotide sequence ID" value="XM_047990394.1"/>
</dbReference>
<dbReference type="KEGG" id="ptkz:JDV02_008764"/>
<dbReference type="CDD" id="cd03444">
    <property type="entry name" value="Thioesterase_II_repeat1"/>
    <property type="match status" value="1"/>
</dbReference>
<gene>
    <name evidence="5" type="ORF">JDV02_008764</name>
</gene>
<keyword evidence="2" id="KW-0378">Hydrolase</keyword>
<sequence>MSDKPYPSERHRSIAESWIEQRDMAAQPQDFPRRSFQEALALTPLPASQDAHGRVVKRYMSRQPAWKPGDELPWDAVFSSLDGPRPRYGSAGVFGGHVYAQAPLCAARAVEEEEQQQLGVISSSSQGKLGIHSIQGVFTAPGLKDRPFVYEVAPLSNGRSFSARTVNARQTKEPSKEPLGPFPASDADLPLKDVCFSCITTFKRSHPMVDDIQPTQSAQEIYADILSARAPHEWDTSPQSDVDFIKDLFPNAGHGGFPILDMHKVDMTEFNAGKPIPERRELIYYRLMKPLDEDDVNAHIVCHAYEADRNGLIMCGNHLGYGYNLGAVASLTYSFYVHVNPEEMVLDTERWWLQEVSWPRVNAGRCMMESRLWSPEGRHIASGYQDGIIQPDKSSGGYGKL</sequence>
<dbReference type="GO" id="GO:0047617">
    <property type="term" value="F:fatty acyl-CoA hydrolase activity"/>
    <property type="evidence" value="ECO:0007669"/>
    <property type="project" value="InterPro"/>
</dbReference>
<evidence type="ECO:0000259" key="4">
    <source>
        <dbReference type="Pfam" id="PF20789"/>
    </source>
</evidence>
<keyword evidence="6" id="KW-1185">Reference proteome</keyword>
<dbReference type="InterPro" id="IPR049450">
    <property type="entry name" value="ACOT8-like_C"/>
</dbReference>
<reference evidence="5" key="1">
    <citation type="submission" date="2021-11" db="EMBL/GenBank/DDBJ databases">
        <title>Purpureocillium_takamizusanense_genome.</title>
        <authorList>
            <person name="Nguyen N.-H."/>
        </authorList>
    </citation>
    <scope>NUCLEOTIDE SEQUENCE</scope>
    <source>
        <strain evidence="5">PT3</strain>
    </source>
</reference>
<dbReference type="EMBL" id="CP086361">
    <property type="protein sequence ID" value="UNI22920.1"/>
    <property type="molecule type" value="Genomic_DNA"/>
</dbReference>
<dbReference type="OrthoDB" id="68328at2759"/>
<dbReference type="GO" id="GO:0006637">
    <property type="term" value="P:acyl-CoA metabolic process"/>
    <property type="evidence" value="ECO:0007669"/>
    <property type="project" value="InterPro"/>
</dbReference>
<proteinExistence type="inferred from homology"/>
<feature type="domain" description="Acyl-CoA thioesterase-like C-terminal" evidence="4">
    <location>
        <begin position="291"/>
        <end position="388"/>
    </location>
</feature>
<protein>
    <recommendedName>
        <fullName evidence="7">Acyl-CoA thioesterase</fullName>
    </recommendedName>
</protein>
<evidence type="ECO:0000256" key="2">
    <source>
        <dbReference type="ARBA" id="ARBA00022801"/>
    </source>
</evidence>
<evidence type="ECO:0000259" key="3">
    <source>
        <dbReference type="Pfam" id="PF13622"/>
    </source>
</evidence>
<dbReference type="InterPro" id="IPR003703">
    <property type="entry name" value="Acyl_CoA_thio"/>
</dbReference>
<dbReference type="Pfam" id="PF13622">
    <property type="entry name" value="4HBT_3"/>
    <property type="match status" value="1"/>
</dbReference>
<dbReference type="InterPro" id="IPR029069">
    <property type="entry name" value="HotDog_dom_sf"/>
</dbReference>
<comment type="similarity">
    <text evidence="1">Belongs to the C/M/P thioester hydrolase family.</text>
</comment>
<dbReference type="Pfam" id="PF20789">
    <property type="entry name" value="4HBT_3C"/>
    <property type="match status" value="1"/>
</dbReference>
<evidence type="ECO:0000313" key="6">
    <source>
        <dbReference type="Proteomes" id="UP000829364"/>
    </source>
</evidence>
<feature type="domain" description="Acyl-CoA thioesterase-like N-terminal HotDog" evidence="3">
    <location>
        <begin position="90"/>
        <end position="172"/>
    </location>
</feature>
<dbReference type="GO" id="GO:0009062">
    <property type="term" value="P:fatty acid catabolic process"/>
    <property type="evidence" value="ECO:0007669"/>
    <property type="project" value="TreeGrafter"/>
</dbReference>
<organism evidence="5 6">
    <name type="scientific">Purpureocillium takamizusanense</name>
    <dbReference type="NCBI Taxonomy" id="2060973"/>
    <lineage>
        <taxon>Eukaryota</taxon>
        <taxon>Fungi</taxon>
        <taxon>Dikarya</taxon>
        <taxon>Ascomycota</taxon>
        <taxon>Pezizomycotina</taxon>
        <taxon>Sordariomycetes</taxon>
        <taxon>Hypocreomycetidae</taxon>
        <taxon>Hypocreales</taxon>
        <taxon>Ophiocordycipitaceae</taxon>
        <taxon>Purpureocillium</taxon>
    </lineage>
</organism>
<name>A0A9Q8QNL3_9HYPO</name>
<dbReference type="SUPFAM" id="SSF54637">
    <property type="entry name" value="Thioesterase/thiol ester dehydrase-isomerase"/>
    <property type="match status" value="2"/>
</dbReference>
<dbReference type="PANTHER" id="PTHR11066:SF64">
    <property type="entry name" value="ACYL-COA THIOESTERASE (AFU_ORTHOLOGUE AFUA_1G12060)"/>
    <property type="match status" value="1"/>
</dbReference>
<dbReference type="Proteomes" id="UP000829364">
    <property type="component" value="Chromosome 8"/>
</dbReference>